<dbReference type="SUPFAM" id="SSF56112">
    <property type="entry name" value="Protein kinase-like (PK-like)"/>
    <property type="match status" value="1"/>
</dbReference>
<keyword evidence="4" id="KW-1185">Reference proteome</keyword>
<comment type="caution">
    <text evidence="3">The sequence shown here is derived from an EMBL/GenBank/DDBJ whole genome shotgun (WGS) entry which is preliminary data.</text>
</comment>
<name>A0AA39YDW2_9PEZI</name>
<dbReference type="InterPro" id="IPR011009">
    <property type="entry name" value="Kinase-like_dom_sf"/>
</dbReference>
<dbReference type="InterPro" id="IPR008271">
    <property type="entry name" value="Ser/Thr_kinase_AS"/>
</dbReference>
<feature type="domain" description="Protein kinase" evidence="2">
    <location>
        <begin position="1"/>
        <end position="318"/>
    </location>
</feature>
<gene>
    <name evidence="3" type="ORF">DIS24_g6461</name>
</gene>
<dbReference type="PROSITE" id="PS00108">
    <property type="entry name" value="PROTEIN_KINASE_ST"/>
    <property type="match status" value="1"/>
</dbReference>
<feature type="region of interest" description="Disordered" evidence="1">
    <location>
        <begin position="98"/>
        <end position="140"/>
    </location>
</feature>
<accession>A0AA39YDW2</accession>
<proteinExistence type="predicted"/>
<evidence type="ECO:0000313" key="3">
    <source>
        <dbReference type="EMBL" id="KAK0650836.1"/>
    </source>
</evidence>
<organism evidence="3 4">
    <name type="scientific">Lasiodiplodia hormozganensis</name>
    <dbReference type="NCBI Taxonomy" id="869390"/>
    <lineage>
        <taxon>Eukaryota</taxon>
        <taxon>Fungi</taxon>
        <taxon>Dikarya</taxon>
        <taxon>Ascomycota</taxon>
        <taxon>Pezizomycotina</taxon>
        <taxon>Dothideomycetes</taxon>
        <taxon>Dothideomycetes incertae sedis</taxon>
        <taxon>Botryosphaeriales</taxon>
        <taxon>Botryosphaeriaceae</taxon>
        <taxon>Lasiodiplodia</taxon>
    </lineage>
</organism>
<dbReference type="PROSITE" id="PS50011">
    <property type="entry name" value="PROTEIN_KINASE_DOM"/>
    <property type="match status" value="1"/>
</dbReference>
<sequence length="358" mass="40243">MARALDFIEKGHEPGQVPPRPWQSLFHYDFKPSNILLDSPATNGPEWCSHYPLPILADFGGAEAYPQPGAADQIPSHIRGFGTKGFSPFELFQPNSQRLSNDERANGPARDTPVDAQRNPLPPPRPTARARASPYKPPLPVDQQVRIHSSIFQLGVTIWCTMTNRIAPRGQVCAWRGGYEPNDNQSKRNAYPAWWDHLPRHAPRRPWPWKVAKPLRKKEWKAMLGRGLAEAPVVEYGPMHARRVRYGPLPSSLDKLGARPKSYIRRMAGGMWVPLAPMESLKPRYSDRLVDLAYKCMSPLIADRPTTDALLIQTQQEIDALQGRYPDGSGAGPEALLLPPDKFPIGQHTLNDVWRAEF</sequence>
<dbReference type="Gene3D" id="1.10.510.10">
    <property type="entry name" value="Transferase(Phosphotransferase) domain 1"/>
    <property type="match status" value="1"/>
</dbReference>
<dbReference type="GO" id="GO:0005524">
    <property type="term" value="F:ATP binding"/>
    <property type="evidence" value="ECO:0007669"/>
    <property type="project" value="InterPro"/>
</dbReference>
<dbReference type="InterPro" id="IPR000719">
    <property type="entry name" value="Prot_kinase_dom"/>
</dbReference>
<reference evidence="3" key="1">
    <citation type="submission" date="2023-06" db="EMBL/GenBank/DDBJ databases">
        <title>Multi-omics analyses reveal the molecular pathogenesis toolkit of Lasiodiplodia hormozganensis, a cross-kingdom pathogen.</title>
        <authorList>
            <person name="Felix C."/>
            <person name="Meneses R."/>
            <person name="Goncalves M.F.M."/>
            <person name="Tilleman L."/>
            <person name="Duarte A.S."/>
            <person name="Jorrin-Novo J.V."/>
            <person name="Van De Peer Y."/>
            <person name="Deforce D."/>
            <person name="Van Nieuwerburgh F."/>
            <person name="Esteves A.C."/>
            <person name="Alves A."/>
        </authorList>
    </citation>
    <scope>NUCLEOTIDE SEQUENCE</scope>
    <source>
        <strain evidence="3">CBS 339.90</strain>
    </source>
</reference>
<dbReference type="AlphaFoldDB" id="A0AA39YDW2"/>
<evidence type="ECO:0000256" key="1">
    <source>
        <dbReference type="SAM" id="MobiDB-lite"/>
    </source>
</evidence>
<evidence type="ECO:0000313" key="4">
    <source>
        <dbReference type="Proteomes" id="UP001175001"/>
    </source>
</evidence>
<dbReference type="EMBL" id="JAUJDW010000031">
    <property type="protein sequence ID" value="KAK0650836.1"/>
    <property type="molecule type" value="Genomic_DNA"/>
</dbReference>
<dbReference type="Proteomes" id="UP001175001">
    <property type="component" value="Unassembled WGS sequence"/>
</dbReference>
<evidence type="ECO:0000259" key="2">
    <source>
        <dbReference type="PROSITE" id="PS50011"/>
    </source>
</evidence>
<protein>
    <recommendedName>
        <fullName evidence="2">Protein kinase domain-containing protein</fullName>
    </recommendedName>
</protein>
<dbReference type="GO" id="GO:0004672">
    <property type="term" value="F:protein kinase activity"/>
    <property type="evidence" value="ECO:0007669"/>
    <property type="project" value="InterPro"/>
</dbReference>